<evidence type="ECO:0000256" key="10">
    <source>
        <dbReference type="ARBA" id="ARBA00022917"/>
    </source>
</evidence>
<feature type="binding site" evidence="14">
    <location>
        <position position="907"/>
    </location>
    <ligand>
        <name>Zn(2+)</name>
        <dbReference type="ChEBI" id="CHEBI:29105"/>
    </ligand>
</feature>
<evidence type="ECO:0000256" key="3">
    <source>
        <dbReference type="ARBA" id="ARBA00011245"/>
    </source>
</evidence>
<dbReference type="GO" id="GO:0004822">
    <property type="term" value="F:isoleucine-tRNA ligase activity"/>
    <property type="evidence" value="ECO:0007669"/>
    <property type="project" value="UniProtKB-UniRule"/>
</dbReference>
<dbReference type="InterPro" id="IPR002301">
    <property type="entry name" value="Ile-tRNA-ligase"/>
</dbReference>
<dbReference type="GO" id="GO:0000049">
    <property type="term" value="F:tRNA binding"/>
    <property type="evidence" value="ECO:0007669"/>
    <property type="project" value="InterPro"/>
</dbReference>
<feature type="short sequence motif" description="'HIGH' region" evidence="14">
    <location>
        <begin position="58"/>
        <end position="68"/>
    </location>
</feature>
<comment type="similarity">
    <text evidence="2 14">Belongs to the class-I aminoacyl-tRNA synthetase family. IleS type 1 subfamily.</text>
</comment>
<dbReference type="EMBL" id="CP061275">
    <property type="protein sequence ID" value="QNS01877.1"/>
    <property type="molecule type" value="Genomic_DNA"/>
</dbReference>
<organism evidence="17 18">
    <name type="scientific">Buchnera aphidicola</name>
    <name type="common">Pentalonia nigronervosa</name>
    <dbReference type="NCBI Taxonomy" id="1309793"/>
    <lineage>
        <taxon>Bacteria</taxon>
        <taxon>Pseudomonadati</taxon>
        <taxon>Pseudomonadota</taxon>
        <taxon>Gammaproteobacteria</taxon>
        <taxon>Enterobacterales</taxon>
        <taxon>Erwiniaceae</taxon>
        <taxon>Buchnera</taxon>
    </lineage>
</organism>
<evidence type="ECO:0000256" key="11">
    <source>
        <dbReference type="ARBA" id="ARBA00023146"/>
    </source>
</evidence>
<evidence type="ECO:0000256" key="13">
    <source>
        <dbReference type="ARBA" id="ARBA00048359"/>
    </source>
</evidence>
<dbReference type="PROSITE" id="PS00178">
    <property type="entry name" value="AA_TRNA_LIGASE_I"/>
    <property type="match status" value="1"/>
</dbReference>
<dbReference type="Pfam" id="PF08264">
    <property type="entry name" value="Anticodon_1"/>
    <property type="match status" value="1"/>
</dbReference>
<keyword evidence="8 14" id="KW-0862">Zinc</keyword>
<evidence type="ECO:0000256" key="12">
    <source>
        <dbReference type="ARBA" id="ARBA00025217"/>
    </source>
</evidence>
<dbReference type="InterPro" id="IPR009080">
    <property type="entry name" value="tRNAsynth_Ia_anticodon-bd"/>
</dbReference>
<comment type="domain">
    <text evidence="14">IleRS has two distinct active sites: one for aminoacylation and one for editing. The misactivated valine is translocated from the active site to the editing site, which sterically excludes the correctly activated isoleucine. The single editing site contains two valyl binding pockets, one specific for each substrate (Val-AMP or Val-tRNA(Ile)).</text>
</comment>
<dbReference type="FunFam" id="3.40.50.620:FF:000042">
    <property type="entry name" value="Isoleucine--tRNA ligase"/>
    <property type="match status" value="1"/>
</dbReference>
<dbReference type="Proteomes" id="UP000516346">
    <property type="component" value="Chromosome"/>
</dbReference>
<proteinExistence type="inferred from homology"/>
<dbReference type="GO" id="GO:0008270">
    <property type="term" value="F:zinc ion binding"/>
    <property type="evidence" value="ECO:0007669"/>
    <property type="project" value="UniProtKB-UniRule"/>
</dbReference>
<feature type="binding site" evidence="14">
    <location>
        <position position="925"/>
    </location>
    <ligand>
        <name>Zn(2+)</name>
        <dbReference type="ChEBI" id="CHEBI:29105"/>
    </ligand>
</feature>
<feature type="binding site" evidence="14">
    <location>
        <position position="928"/>
    </location>
    <ligand>
        <name>Zn(2+)</name>
        <dbReference type="ChEBI" id="CHEBI:29105"/>
    </ligand>
</feature>
<dbReference type="GO" id="GO:0005524">
    <property type="term" value="F:ATP binding"/>
    <property type="evidence" value="ECO:0007669"/>
    <property type="project" value="UniProtKB-UniRule"/>
</dbReference>
<evidence type="ECO:0000256" key="4">
    <source>
        <dbReference type="ARBA" id="ARBA00022490"/>
    </source>
</evidence>
<feature type="domain" description="Methionyl/Valyl/Leucyl/Isoleucyl-tRNA synthetase anticodon-binding" evidence="16">
    <location>
        <begin position="688"/>
        <end position="842"/>
    </location>
</feature>
<dbReference type="FunFam" id="1.10.730.20:FF:000001">
    <property type="entry name" value="Isoleucine--tRNA ligase"/>
    <property type="match status" value="1"/>
</dbReference>
<sequence length="942" mass="110765">MNNYKDTLNLPKTTFSMKGNLTEKEPKILKKWNIDNLYQLIREKKENKKIFFLHDGPPYANGNIHIGHAVNKILKDIIIKSKNMSGFDAPYIPSWDCHGLPIEQKVEETIKKRHIKKISTAEFQNICRQYANKQVQKQKKDFIRLGVLGDWKHAHLTMNFKNEANIIRSLALIMKKKYIYQDFKPTYWCTKCTSSLSEAEIEYRKKQSDSIIVSMKSKNTTQIKKLFNKTILKNKKIYLPIWTTTPWTLPSSKAIAVHEKAQYQLIETETCYFILAEKLIQNVFLLLKIRQWKILNSILGKHLEHANFLHPFLKNVYLPVILSDHVTLKSGTGAVHTAPDHGQDDYMASQKYKIKTSNLVDSQGNYTNNIHPKLNGLNVFQANSIIIQLLIDNNCLLHHSFLKHNYPHCWRHKTPTIHRATSQWFIDINKYKLRETTLKEIQNVVWMPSWGKTRIHDMVKTRPDWCISRQRKWGVPMSIFINKKTGTIHPKTFFLMEKIAQKVELEGIETWNHFKLQKYWNEDCRMYKKVSDILDVWFESGNTHTSINYTNKKYAKQHADMYLEGSDQYRGWFMSSLIISMLKSGKTPYSEVLTHGFVVDVKGQKMSKSVGNTISPNNIIDTLGADVLRLWVASSNYSNDISISNEILKRSSETYRRIRNTARFMLANIYDFYPDKHIVIKEKMILLDQWAVDQAKTTQEEIIKSYKKYDFHTVIKQLMCFCSITMGSFYLDIIKDRQYTLKKNSKERRSCQTAMYYIIHALVRWIAPILSFTADEIWKHIPGNHAQYVFTEEWFDKLFNLDPNHIFNQNFWNKIIELKNETNKFLEIEIKNKHISHSLEACIILYVLPELKNQLEYLGKEIKFIFLTSEVKIKSYDTAPVNAKKSQNIAFFKIFIEKSTKKKCQRCWHYTVRKNNTSINTNYICTRCIENTIGNGEKRSFI</sequence>
<feature type="binding site" evidence="14">
    <location>
        <position position="608"/>
    </location>
    <ligand>
        <name>ATP</name>
        <dbReference type="ChEBI" id="CHEBI:30616"/>
    </ligand>
</feature>
<keyword evidence="10 14" id="KW-0648">Protein biosynthesis</keyword>
<dbReference type="GO" id="GO:0005829">
    <property type="term" value="C:cytosol"/>
    <property type="evidence" value="ECO:0007669"/>
    <property type="project" value="TreeGrafter"/>
</dbReference>
<feature type="domain" description="Aminoacyl-tRNA synthetase class Ia" evidence="15">
    <location>
        <begin position="27"/>
        <end position="644"/>
    </location>
</feature>
<evidence type="ECO:0000256" key="8">
    <source>
        <dbReference type="ARBA" id="ARBA00022833"/>
    </source>
</evidence>
<evidence type="ECO:0000256" key="14">
    <source>
        <dbReference type="HAMAP-Rule" id="MF_02002"/>
    </source>
</evidence>
<dbReference type="SUPFAM" id="SSF47323">
    <property type="entry name" value="Anticodon-binding domain of a subclass of class I aminoacyl-tRNA synthetases"/>
    <property type="match status" value="1"/>
</dbReference>
<dbReference type="SUPFAM" id="SSF50677">
    <property type="entry name" value="ValRS/IleRS/LeuRS editing domain"/>
    <property type="match status" value="1"/>
</dbReference>
<evidence type="ECO:0000256" key="1">
    <source>
        <dbReference type="ARBA" id="ARBA00004496"/>
    </source>
</evidence>
<dbReference type="GO" id="GO:0002161">
    <property type="term" value="F:aminoacyl-tRNA deacylase activity"/>
    <property type="evidence" value="ECO:0007669"/>
    <property type="project" value="InterPro"/>
</dbReference>
<dbReference type="AlphaFoldDB" id="A0A7H1AZH2"/>
<comment type="cofactor">
    <cofactor evidence="14">
        <name>Zn(2+)</name>
        <dbReference type="ChEBI" id="CHEBI:29105"/>
    </cofactor>
    <text evidence="14">Binds 1 zinc ion per subunit.</text>
</comment>
<dbReference type="NCBIfam" id="TIGR00392">
    <property type="entry name" value="ileS"/>
    <property type="match status" value="1"/>
</dbReference>
<reference evidence="17 18" key="1">
    <citation type="submission" date="2020-09" db="EMBL/GenBank/DDBJ databases">
        <title>Genome sequence of the banana aphid, Pentalonia nigronervosa Coquerel (Hemiptera: Aphididae) and its symbionts.</title>
        <authorList>
            <person name="Mathers T.C."/>
            <person name="Mugford S.T."/>
            <person name="Hogenhout S.A."/>
            <person name="Tripathi L."/>
        </authorList>
    </citation>
    <scope>NUCLEOTIDE SEQUENCE [LARGE SCALE GENOMIC DNA]</scope>
    <source>
        <strain evidence="17">Ba4</strain>
    </source>
</reference>
<evidence type="ECO:0000256" key="5">
    <source>
        <dbReference type="ARBA" id="ARBA00022598"/>
    </source>
</evidence>
<dbReference type="HAMAP" id="MF_02002">
    <property type="entry name" value="Ile_tRNA_synth_type1"/>
    <property type="match status" value="1"/>
</dbReference>
<evidence type="ECO:0000259" key="16">
    <source>
        <dbReference type="Pfam" id="PF08264"/>
    </source>
</evidence>
<dbReference type="PANTHER" id="PTHR42765">
    <property type="entry name" value="SOLEUCYL-TRNA SYNTHETASE"/>
    <property type="match status" value="1"/>
</dbReference>
<keyword evidence="11 14" id="KW-0030">Aminoacyl-tRNA synthetase</keyword>
<evidence type="ECO:0000256" key="7">
    <source>
        <dbReference type="ARBA" id="ARBA00022741"/>
    </source>
</evidence>
<dbReference type="InterPro" id="IPR001412">
    <property type="entry name" value="aa-tRNA-synth_I_CS"/>
</dbReference>
<keyword evidence="6 14" id="KW-0479">Metal-binding</keyword>
<accession>A0A7H1AZH2</accession>
<evidence type="ECO:0000313" key="18">
    <source>
        <dbReference type="Proteomes" id="UP000516346"/>
    </source>
</evidence>
<dbReference type="InterPro" id="IPR009008">
    <property type="entry name" value="Val/Leu/Ile-tRNA-synth_edit"/>
</dbReference>
<keyword evidence="7 14" id="KW-0547">Nucleotide-binding</keyword>
<feature type="binding site" evidence="14">
    <location>
        <position position="564"/>
    </location>
    <ligand>
        <name>L-isoleucyl-5'-AMP</name>
        <dbReference type="ChEBI" id="CHEBI:178002"/>
    </ligand>
</feature>
<dbReference type="CDD" id="cd07960">
    <property type="entry name" value="Anticodon_Ia_Ile_BEm"/>
    <property type="match status" value="1"/>
</dbReference>
<name>A0A7H1AZH2_9GAMM</name>
<feature type="binding site" evidence="14">
    <location>
        <position position="904"/>
    </location>
    <ligand>
        <name>Zn(2+)</name>
        <dbReference type="ChEBI" id="CHEBI:29105"/>
    </ligand>
</feature>
<dbReference type="InterPro" id="IPR002300">
    <property type="entry name" value="aa-tRNA-synth_Ia"/>
</dbReference>
<evidence type="ECO:0000313" key="17">
    <source>
        <dbReference type="EMBL" id="QNS01877.1"/>
    </source>
</evidence>
<comment type="catalytic activity">
    <reaction evidence="13 14">
        <text>tRNA(Ile) + L-isoleucine + ATP = L-isoleucyl-tRNA(Ile) + AMP + diphosphate</text>
        <dbReference type="Rhea" id="RHEA:11060"/>
        <dbReference type="Rhea" id="RHEA-COMP:9666"/>
        <dbReference type="Rhea" id="RHEA-COMP:9695"/>
        <dbReference type="ChEBI" id="CHEBI:30616"/>
        <dbReference type="ChEBI" id="CHEBI:33019"/>
        <dbReference type="ChEBI" id="CHEBI:58045"/>
        <dbReference type="ChEBI" id="CHEBI:78442"/>
        <dbReference type="ChEBI" id="CHEBI:78528"/>
        <dbReference type="ChEBI" id="CHEBI:456215"/>
        <dbReference type="EC" id="6.1.1.5"/>
    </reaction>
</comment>
<feature type="short sequence motif" description="'KMSKS' region" evidence="14">
    <location>
        <begin position="605"/>
        <end position="609"/>
    </location>
</feature>
<dbReference type="InterPro" id="IPR014729">
    <property type="entry name" value="Rossmann-like_a/b/a_fold"/>
</dbReference>
<dbReference type="Gene3D" id="3.40.50.620">
    <property type="entry name" value="HUPs"/>
    <property type="match status" value="2"/>
</dbReference>
<dbReference type="CDD" id="cd00818">
    <property type="entry name" value="IleRS_core"/>
    <property type="match status" value="1"/>
</dbReference>
<dbReference type="InterPro" id="IPR013155">
    <property type="entry name" value="M/V/L/I-tRNA-synth_anticd-bd"/>
</dbReference>
<keyword evidence="5 14" id="KW-0436">Ligase</keyword>
<dbReference type="Gene3D" id="1.10.730.20">
    <property type="match status" value="1"/>
</dbReference>
<dbReference type="PRINTS" id="PR00984">
    <property type="entry name" value="TRNASYNTHILE"/>
</dbReference>
<dbReference type="Gene3D" id="3.90.740.10">
    <property type="entry name" value="Valyl/Leucyl/Isoleucyl-tRNA synthetase, editing domain"/>
    <property type="match status" value="1"/>
</dbReference>
<comment type="subunit">
    <text evidence="3 14">Monomer.</text>
</comment>
<evidence type="ECO:0000256" key="2">
    <source>
        <dbReference type="ARBA" id="ARBA00006887"/>
    </source>
</evidence>
<dbReference type="InterPro" id="IPR023585">
    <property type="entry name" value="Ile-tRNA-ligase_type1"/>
</dbReference>
<dbReference type="EC" id="6.1.1.5" evidence="14"/>
<dbReference type="InterPro" id="IPR033708">
    <property type="entry name" value="Anticodon_Ile_BEm"/>
</dbReference>
<evidence type="ECO:0000259" key="15">
    <source>
        <dbReference type="Pfam" id="PF00133"/>
    </source>
</evidence>
<dbReference type="GO" id="GO:0006428">
    <property type="term" value="P:isoleucyl-tRNA aminoacylation"/>
    <property type="evidence" value="ECO:0007669"/>
    <property type="project" value="UniProtKB-UniRule"/>
</dbReference>
<dbReference type="InterPro" id="IPR050081">
    <property type="entry name" value="Ile-tRNA_ligase"/>
</dbReference>
<keyword evidence="4 14" id="KW-0963">Cytoplasm</keyword>
<evidence type="ECO:0000256" key="9">
    <source>
        <dbReference type="ARBA" id="ARBA00022840"/>
    </source>
</evidence>
<gene>
    <name evidence="14 17" type="primary">ileS</name>
    <name evidence="17" type="ORF">ICW73_00080</name>
</gene>
<dbReference type="PANTHER" id="PTHR42765:SF1">
    <property type="entry name" value="ISOLEUCINE--TRNA LIGASE, MITOCHONDRIAL"/>
    <property type="match status" value="1"/>
</dbReference>
<dbReference type="Pfam" id="PF00133">
    <property type="entry name" value="tRNA-synt_1"/>
    <property type="match status" value="1"/>
</dbReference>
<evidence type="ECO:0000256" key="6">
    <source>
        <dbReference type="ARBA" id="ARBA00022723"/>
    </source>
</evidence>
<dbReference type="FunFam" id="3.40.50.620:FF:000048">
    <property type="entry name" value="Isoleucine--tRNA ligase"/>
    <property type="match status" value="1"/>
</dbReference>
<protein>
    <recommendedName>
        <fullName evidence="14">Isoleucine--tRNA ligase</fullName>
        <ecNumber evidence="14">6.1.1.5</ecNumber>
    </recommendedName>
    <alternativeName>
        <fullName evidence="14">Isoleucyl-tRNA synthetase</fullName>
        <shortName evidence="14">IleRS</shortName>
    </alternativeName>
</protein>
<dbReference type="SUPFAM" id="SSF52374">
    <property type="entry name" value="Nucleotidylyl transferase"/>
    <property type="match status" value="1"/>
</dbReference>
<keyword evidence="9 14" id="KW-0067">ATP-binding</keyword>
<comment type="subcellular location">
    <subcellularLocation>
        <location evidence="1 14">Cytoplasm</location>
    </subcellularLocation>
</comment>
<comment type="function">
    <text evidence="12 14">Catalyzes the attachment of isoleucine to tRNA(Ile). As IleRS can inadvertently accommodate and process structurally similar amino acids such as valine, to avoid such errors it has two additional distinct tRNA(Ile)-dependent editing activities. One activity is designated as 'pretransfer' editing and involves the hydrolysis of activated Val-AMP. The other activity is designated 'posttransfer' editing and involves deacylation of mischarged Val-tRNA(Ile).</text>
</comment>